<evidence type="ECO:0000259" key="6">
    <source>
        <dbReference type="Pfam" id="PF00881"/>
    </source>
</evidence>
<evidence type="ECO:0000313" key="7">
    <source>
        <dbReference type="EMBL" id="MDL5375493.1"/>
    </source>
</evidence>
<name>A0ABT7MJ98_9BACL</name>
<dbReference type="EMBL" id="JASWER010000001">
    <property type="protein sequence ID" value="MDL5375493.1"/>
    <property type="molecule type" value="Genomic_DNA"/>
</dbReference>
<accession>A0ABT7MJ98</accession>
<dbReference type="InterPro" id="IPR029479">
    <property type="entry name" value="Nitroreductase"/>
</dbReference>
<keyword evidence="5" id="KW-0521">NADP</keyword>
<evidence type="ECO:0000256" key="4">
    <source>
        <dbReference type="ARBA" id="ARBA00023002"/>
    </source>
</evidence>
<evidence type="ECO:0000256" key="5">
    <source>
        <dbReference type="PIRNR" id="PIRNR005426"/>
    </source>
</evidence>
<evidence type="ECO:0000256" key="1">
    <source>
        <dbReference type="ARBA" id="ARBA00008366"/>
    </source>
</evidence>
<evidence type="ECO:0000256" key="3">
    <source>
        <dbReference type="ARBA" id="ARBA00022643"/>
    </source>
</evidence>
<sequence>MNQVIETLLNHRSVRSFTDETLTDEQIRLIVESAQRASTSSFIQAYSIIGVTDPEKKARLAEIAGNQQYVIDNGHFFVFCADLYRHELIGELRGAEVNATLETDEKLLVAVIDAALASQNAVVAAESMGLGICYIGGIRNDMFAVKELLGLPERVLPLFGLAVGVPEHVEGQKPRLPLEHIYHENTYVADAEQLKQELDAYDATIHDYYAARGSNQRSDTWTGQMGRMLSRPTRLDVKDFLKTQGYSKQN</sequence>
<keyword evidence="2 5" id="KW-0285">Flavoprotein</keyword>
<dbReference type="CDD" id="cd02146">
    <property type="entry name" value="NfsA-like"/>
    <property type="match status" value="1"/>
</dbReference>
<keyword evidence="4 5" id="KW-0560">Oxidoreductase</keyword>
<dbReference type="Gene3D" id="3.40.109.10">
    <property type="entry name" value="NADH Oxidase"/>
    <property type="match status" value="1"/>
</dbReference>
<dbReference type="SUPFAM" id="SSF55469">
    <property type="entry name" value="FMN-dependent nitroreductase-like"/>
    <property type="match status" value="1"/>
</dbReference>
<dbReference type="Pfam" id="PF00881">
    <property type="entry name" value="Nitroreductase"/>
    <property type="match status" value="1"/>
</dbReference>
<evidence type="ECO:0000256" key="2">
    <source>
        <dbReference type="ARBA" id="ARBA00022630"/>
    </source>
</evidence>
<organism evidence="7 8">
    <name type="scientific">Exiguobacterium mexicanum</name>
    <dbReference type="NCBI Taxonomy" id="340146"/>
    <lineage>
        <taxon>Bacteria</taxon>
        <taxon>Bacillati</taxon>
        <taxon>Bacillota</taxon>
        <taxon>Bacilli</taxon>
        <taxon>Bacillales</taxon>
        <taxon>Bacillales Family XII. Incertae Sedis</taxon>
        <taxon>Exiguobacterium</taxon>
    </lineage>
</organism>
<reference evidence="7 8" key="1">
    <citation type="submission" date="2023-06" db="EMBL/GenBank/DDBJ databases">
        <title>Influencing factors and mechanism of Cr(VI) reduction by facultative anaerobic Exiguobacterium sp. PY14.</title>
        <authorList>
            <person name="Zou L."/>
        </authorList>
    </citation>
    <scope>NUCLEOTIDE SEQUENCE [LARGE SCALE GENOMIC DNA]</scope>
    <source>
        <strain evidence="7 8">PY14</strain>
    </source>
</reference>
<protein>
    <submittedName>
        <fullName evidence="7">Oxygen-insensitive NADPH nitroreductase</fullName>
    </submittedName>
</protein>
<dbReference type="InterPro" id="IPR016446">
    <property type="entry name" value="Flavin_OxRdtase_Frp"/>
</dbReference>
<dbReference type="Proteomes" id="UP001230807">
    <property type="component" value="Unassembled WGS sequence"/>
</dbReference>
<gene>
    <name evidence="7" type="primary">nfsA</name>
    <name evidence="7" type="ORF">QR695_00590</name>
</gene>
<dbReference type="PANTHER" id="PTHR43425">
    <property type="entry name" value="OXYGEN-INSENSITIVE NADPH NITROREDUCTASE"/>
    <property type="match status" value="1"/>
</dbReference>
<keyword evidence="3 5" id="KW-0288">FMN</keyword>
<dbReference type="PANTHER" id="PTHR43425:SF3">
    <property type="entry name" value="NADPH-DEPENDENT OXIDOREDUCTASE"/>
    <property type="match status" value="1"/>
</dbReference>
<keyword evidence="8" id="KW-1185">Reference proteome</keyword>
<proteinExistence type="inferred from homology"/>
<evidence type="ECO:0000313" key="8">
    <source>
        <dbReference type="Proteomes" id="UP001230807"/>
    </source>
</evidence>
<dbReference type="RefSeq" id="WP_214834765.1">
    <property type="nucleotide sequence ID" value="NZ_CP183077.1"/>
</dbReference>
<dbReference type="NCBIfam" id="NF008033">
    <property type="entry name" value="PRK10765.1"/>
    <property type="match status" value="1"/>
</dbReference>
<feature type="domain" description="Nitroreductase" evidence="6">
    <location>
        <begin position="10"/>
        <end position="164"/>
    </location>
</feature>
<dbReference type="InterPro" id="IPR000415">
    <property type="entry name" value="Nitroreductase-like"/>
</dbReference>
<comment type="caution">
    <text evidence="7">The sequence shown here is derived from an EMBL/GenBank/DDBJ whole genome shotgun (WGS) entry which is preliminary data.</text>
</comment>
<dbReference type="PIRSF" id="PIRSF005426">
    <property type="entry name" value="Frp"/>
    <property type="match status" value="1"/>
</dbReference>
<comment type="similarity">
    <text evidence="1 5">Belongs to the flavin oxidoreductase frp family.</text>
</comment>